<proteinExistence type="predicted"/>
<gene>
    <name evidence="2" type="ORF">HPBE_LOCUS5494</name>
</gene>
<feature type="domain" description="Reverse transcriptase" evidence="1">
    <location>
        <begin position="116"/>
        <end position="192"/>
    </location>
</feature>
<name>A0A183FFY0_HELPZ</name>
<organism evidence="3 4">
    <name type="scientific">Heligmosomoides polygyrus</name>
    <name type="common">Parasitic roundworm</name>
    <dbReference type="NCBI Taxonomy" id="6339"/>
    <lineage>
        <taxon>Eukaryota</taxon>
        <taxon>Metazoa</taxon>
        <taxon>Ecdysozoa</taxon>
        <taxon>Nematoda</taxon>
        <taxon>Chromadorea</taxon>
        <taxon>Rhabditida</taxon>
        <taxon>Rhabditina</taxon>
        <taxon>Rhabditomorpha</taxon>
        <taxon>Strongyloidea</taxon>
        <taxon>Heligmosomidae</taxon>
        <taxon>Heligmosomoides</taxon>
    </lineage>
</organism>
<evidence type="ECO:0000313" key="3">
    <source>
        <dbReference type="Proteomes" id="UP000050761"/>
    </source>
</evidence>
<reference evidence="4" key="2">
    <citation type="submission" date="2019-09" db="UniProtKB">
        <authorList>
            <consortium name="WormBaseParasite"/>
        </authorList>
    </citation>
    <scope>IDENTIFICATION</scope>
</reference>
<dbReference type="AlphaFoldDB" id="A0A183FFY0"/>
<evidence type="ECO:0000313" key="2">
    <source>
        <dbReference type="EMBL" id="VDO64783.1"/>
    </source>
</evidence>
<dbReference type="Proteomes" id="UP000050761">
    <property type="component" value="Unassembled WGS sequence"/>
</dbReference>
<dbReference type="WBParaSite" id="HPBE_0000549301-mRNA-1">
    <property type="protein sequence ID" value="HPBE_0000549301-mRNA-1"/>
    <property type="gene ID" value="HPBE_0000549301"/>
</dbReference>
<dbReference type="PANTHER" id="PTHR47027">
    <property type="entry name" value="REVERSE TRANSCRIPTASE DOMAIN-CONTAINING PROTEIN"/>
    <property type="match status" value="1"/>
</dbReference>
<dbReference type="OrthoDB" id="410104at2759"/>
<dbReference type="PANTHER" id="PTHR47027:SF25">
    <property type="entry name" value="REVERSE TRANSCRIPTASE DOMAIN-CONTAINING PROTEIN"/>
    <property type="match status" value="1"/>
</dbReference>
<evidence type="ECO:0000259" key="1">
    <source>
        <dbReference type="Pfam" id="PF00078"/>
    </source>
</evidence>
<accession>A0A183FFY0</accession>
<dbReference type="InterPro" id="IPR000477">
    <property type="entry name" value="RT_dom"/>
</dbReference>
<sequence length="197" mass="22344">MDYMETAEKGKSKPSFVTGDLILDSVSSPKNITRIGTWNIRTLHQTARLAQLLQEFDIYGLDILGISVCSNEDATDDEKDDFYEWLQDVIDEMPRRDLKLVLDDFNAQVFRSLYHNSSCYVKTTLGNTRFFEATTGVRQGCVLSPLLFNIALDYVLRRTTADVQGGIPWSSGRLMDLDFAEDIAIFAEDNEKKHGMP</sequence>
<dbReference type="Pfam" id="PF00078">
    <property type="entry name" value="RVT_1"/>
    <property type="match status" value="1"/>
</dbReference>
<reference evidence="2 3" key="1">
    <citation type="submission" date="2018-11" db="EMBL/GenBank/DDBJ databases">
        <authorList>
            <consortium name="Pathogen Informatics"/>
        </authorList>
    </citation>
    <scope>NUCLEOTIDE SEQUENCE [LARGE SCALE GENOMIC DNA]</scope>
</reference>
<dbReference type="EMBL" id="UZAH01025481">
    <property type="protein sequence ID" value="VDO64783.1"/>
    <property type="molecule type" value="Genomic_DNA"/>
</dbReference>
<keyword evidence="3" id="KW-1185">Reference proteome</keyword>
<accession>A0A3P7YJC4</accession>
<evidence type="ECO:0000313" key="4">
    <source>
        <dbReference type="WBParaSite" id="HPBE_0000549301-mRNA-1"/>
    </source>
</evidence>
<protein>
    <submittedName>
        <fullName evidence="4">Reverse transcriptase domain-containing protein</fullName>
    </submittedName>
</protein>